<evidence type="ECO:0000259" key="3">
    <source>
        <dbReference type="Pfam" id="PF00703"/>
    </source>
</evidence>
<evidence type="ECO:0000313" key="5">
    <source>
        <dbReference type="EMBL" id="GMA90162.1"/>
    </source>
</evidence>
<evidence type="ECO:0000256" key="2">
    <source>
        <dbReference type="SAM" id="MobiDB-lite"/>
    </source>
</evidence>
<dbReference type="InterPro" id="IPR036156">
    <property type="entry name" value="Beta-gal/glucu_dom_sf"/>
</dbReference>
<dbReference type="SUPFAM" id="SSF49785">
    <property type="entry name" value="Galactose-binding domain-like"/>
    <property type="match status" value="1"/>
</dbReference>
<dbReference type="Pfam" id="PF00703">
    <property type="entry name" value="Glyco_hydro_2"/>
    <property type="match status" value="1"/>
</dbReference>
<dbReference type="InterPro" id="IPR051913">
    <property type="entry name" value="GH2_Domain-Containing"/>
</dbReference>
<dbReference type="Gene3D" id="3.20.20.80">
    <property type="entry name" value="Glycosidases"/>
    <property type="match status" value="1"/>
</dbReference>
<dbReference type="InterPro" id="IPR017853">
    <property type="entry name" value="GH"/>
</dbReference>
<feature type="region of interest" description="Disordered" evidence="2">
    <location>
        <begin position="1"/>
        <end position="20"/>
    </location>
</feature>
<sequence length="620" mass="69051">MLPGMTEATPIPSIHDGHHPRPQLVRSRWAELSGPWRFAFDDADEGLARGWQHDPEAITGTITVPFPPESEASGVHDPGYHRVLWYRRTVTADEIAASGHAAGRRLVLHFGAVDYRADVWVDGSHLARHEGGHTPFSVELPGDGPFELVVRAEDDPHDLAQPRGKQDWELEPHVIWYARTSGIWQPVWLESVPRQRIERLSWRPSVADAEVAVGIELAAPPAPGTRARIRLSLQGELLAEHTALLTRADGVVRVAVDALRNGQAQDDYLWSPERPTLVDAEVELTAPGHDPDRVASYLGFREVGEAGGRFLLNGHPYEVRGVLSQGYWPASHLAAPDAEALRAEVELIKELGFTTVRVHQKVEDPRFLSWADRLGLLVWEEMPSAYEFTETSVDRLTREWMEVVRRDASHPCIVAWVPLNESWGVQHIAADARQRELTRTLYHLTKSLDPTRLVISNDGWEHTRSDLFTVHDYENDPARLLASYATEEDARRTLEGIAPNGRRMLVGTPEETRETAARAVILSEFGGVSVLQQEPGSWGYRVVSSNEELERHLTALFAAVQRSEVLAGWCYTQLTDTLQESNGLTDAQRVPKVPAERIRAIVRGLSGPRSDEPEGSGPAG</sequence>
<comment type="similarity">
    <text evidence="1">Belongs to the glycosyl hydrolase 2 family.</text>
</comment>
<dbReference type="InterPro" id="IPR008979">
    <property type="entry name" value="Galactose-bd-like_sf"/>
</dbReference>
<feature type="domain" description="Glycoside hydrolase family 2 immunoglobulin-like beta-sandwich" evidence="3">
    <location>
        <begin position="196"/>
        <end position="301"/>
    </location>
</feature>
<dbReference type="EMBL" id="BSVA01000001">
    <property type="protein sequence ID" value="GMA90162.1"/>
    <property type="molecule type" value="Genomic_DNA"/>
</dbReference>
<dbReference type="InterPro" id="IPR006102">
    <property type="entry name" value="Ig-like_GH2"/>
</dbReference>
<evidence type="ECO:0000313" key="6">
    <source>
        <dbReference type="Proteomes" id="UP001157069"/>
    </source>
</evidence>
<dbReference type="SUPFAM" id="SSF49303">
    <property type="entry name" value="beta-Galactosidase/glucuronidase domain"/>
    <property type="match status" value="1"/>
</dbReference>
<comment type="caution">
    <text evidence="5">The sequence shown here is derived from an EMBL/GenBank/DDBJ whole genome shotgun (WGS) entry which is preliminary data.</text>
</comment>
<keyword evidence="6" id="KW-1185">Reference proteome</keyword>
<name>A0ABQ6JPD8_9MICO</name>
<dbReference type="SUPFAM" id="SSF51445">
    <property type="entry name" value="(Trans)glycosidases"/>
    <property type="match status" value="1"/>
</dbReference>
<dbReference type="PANTHER" id="PTHR42732:SF3">
    <property type="entry name" value="HYDROLASE"/>
    <property type="match status" value="1"/>
</dbReference>
<feature type="domain" description="Glycoside hydrolase family 2 catalytic" evidence="4">
    <location>
        <begin position="308"/>
        <end position="465"/>
    </location>
</feature>
<dbReference type="InterPro" id="IPR006103">
    <property type="entry name" value="Glyco_hydro_2_cat"/>
</dbReference>
<proteinExistence type="inferred from homology"/>
<dbReference type="PANTHER" id="PTHR42732">
    <property type="entry name" value="BETA-GALACTOSIDASE"/>
    <property type="match status" value="1"/>
</dbReference>
<reference evidence="6" key="1">
    <citation type="journal article" date="2019" name="Int. J. Syst. Evol. Microbiol.">
        <title>The Global Catalogue of Microorganisms (GCM) 10K type strain sequencing project: providing services to taxonomists for standard genome sequencing and annotation.</title>
        <authorList>
            <consortium name="The Broad Institute Genomics Platform"/>
            <consortium name="The Broad Institute Genome Sequencing Center for Infectious Disease"/>
            <person name="Wu L."/>
            <person name="Ma J."/>
        </authorList>
    </citation>
    <scope>NUCLEOTIDE SEQUENCE [LARGE SCALE GENOMIC DNA]</scope>
    <source>
        <strain evidence="6">NBRC 108755</strain>
    </source>
</reference>
<dbReference type="Proteomes" id="UP001157069">
    <property type="component" value="Unassembled WGS sequence"/>
</dbReference>
<evidence type="ECO:0000256" key="1">
    <source>
        <dbReference type="ARBA" id="ARBA00007401"/>
    </source>
</evidence>
<evidence type="ECO:0000259" key="4">
    <source>
        <dbReference type="Pfam" id="PF02836"/>
    </source>
</evidence>
<dbReference type="Gene3D" id="2.60.120.260">
    <property type="entry name" value="Galactose-binding domain-like"/>
    <property type="match status" value="1"/>
</dbReference>
<accession>A0ABQ6JPD8</accession>
<organism evidence="5 6">
    <name type="scientific">Homoserinibacter gongjuensis</name>
    <dbReference type="NCBI Taxonomy" id="1162968"/>
    <lineage>
        <taxon>Bacteria</taxon>
        <taxon>Bacillati</taxon>
        <taxon>Actinomycetota</taxon>
        <taxon>Actinomycetes</taxon>
        <taxon>Micrococcales</taxon>
        <taxon>Microbacteriaceae</taxon>
        <taxon>Homoserinibacter</taxon>
    </lineage>
</organism>
<gene>
    <name evidence="5" type="ORF">GCM10025869_06910</name>
</gene>
<dbReference type="Pfam" id="PF02836">
    <property type="entry name" value="Glyco_hydro_2_C"/>
    <property type="match status" value="1"/>
</dbReference>
<protein>
    <submittedName>
        <fullName evidence="5">Beta-galactosidase</fullName>
    </submittedName>
</protein>